<dbReference type="InterPro" id="IPR017853">
    <property type="entry name" value="GH"/>
</dbReference>
<comment type="function">
    <text evidence="6">Maltosyltransferase that uses maltose 1-phosphate (M1P) as the sugar donor to elongate linear or branched alpha-(1-&gt;4)-glucans. Is involved in a branched alpha-glucan biosynthetic pathway from trehalose, together with TreS, Mak and GlgB.</text>
</comment>
<accession>A4WTG4</accession>
<dbReference type="InterPro" id="IPR013783">
    <property type="entry name" value="Ig-like_fold"/>
</dbReference>
<reference evidence="9" key="1">
    <citation type="submission" date="2007-04" db="EMBL/GenBank/DDBJ databases">
        <title>Complete sequence of chromosome of Rhodobacter sphaeroides ATCC 17025.</title>
        <authorList>
            <consortium name="US DOE Joint Genome Institute"/>
            <person name="Copeland A."/>
            <person name="Lucas S."/>
            <person name="Lapidus A."/>
            <person name="Barry K."/>
            <person name="Detter J.C."/>
            <person name="Glavina del Rio T."/>
            <person name="Hammon N."/>
            <person name="Israni S."/>
            <person name="Dalin E."/>
            <person name="Tice H."/>
            <person name="Pitluck S."/>
            <person name="Chertkov O."/>
            <person name="Brettin T."/>
            <person name="Bruce D."/>
            <person name="Han C."/>
            <person name="Schmutz J."/>
            <person name="Larimer F."/>
            <person name="Land M."/>
            <person name="Hauser L."/>
            <person name="Kyrpides N."/>
            <person name="Kim E."/>
            <person name="Richardson P."/>
            <person name="Mackenzie C."/>
            <person name="Choudhary M."/>
            <person name="Donohue T.J."/>
            <person name="Kaplan S."/>
        </authorList>
    </citation>
    <scope>NUCLEOTIDE SEQUENCE [LARGE SCALE GENOMIC DNA]</scope>
    <source>
        <strain evidence="9">ATCC 17025</strain>
    </source>
</reference>
<evidence type="ECO:0000313" key="9">
    <source>
        <dbReference type="EMBL" id="ABP70678.1"/>
    </source>
</evidence>
<dbReference type="InterPro" id="IPR049171">
    <property type="entry name" value="GLGE_C"/>
</dbReference>
<proteinExistence type="inferred from homology"/>
<keyword evidence="2 6" id="KW-0328">Glycosyltransferase</keyword>
<dbReference type="GO" id="GO:0030979">
    <property type="term" value="P:alpha-glucan biosynthetic process"/>
    <property type="evidence" value="ECO:0007669"/>
    <property type="project" value="UniProtKB-UniRule"/>
</dbReference>
<dbReference type="GO" id="GO:0004553">
    <property type="term" value="F:hydrolase activity, hydrolyzing O-glycosyl compounds"/>
    <property type="evidence" value="ECO:0007669"/>
    <property type="project" value="InterPro"/>
</dbReference>
<feature type="active site" description="Nucleophile" evidence="6">
    <location>
        <position position="451"/>
    </location>
</feature>
<dbReference type="EC" id="2.4.99.16" evidence="6"/>
<dbReference type="Gene3D" id="3.20.20.80">
    <property type="entry name" value="Glycosidases"/>
    <property type="match status" value="1"/>
</dbReference>
<name>A4WTG4_CERS5</name>
<comment type="subunit">
    <text evidence="1 6">Homodimer.</text>
</comment>
<feature type="binding site" evidence="6">
    <location>
        <position position="452"/>
    </location>
    <ligand>
        <name>alpha-maltose 1-phosphate</name>
        <dbReference type="ChEBI" id="CHEBI:63576"/>
    </ligand>
</feature>
<dbReference type="SUPFAM" id="SSF51445">
    <property type="entry name" value="(Trans)glycosidases"/>
    <property type="match status" value="1"/>
</dbReference>
<organism evidence="9">
    <name type="scientific">Cereibacter sphaeroides (strain ATCC 17025 / ATH 2.4.3)</name>
    <name type="common">Rhodobacter sphaeroides</name>
    <dbReference type="NCBI Taxonomy" id="349102"/>
    <lineage>
        <taxon>Bacteria</taxon>
        <taxon>Pseudomonadati</taxon>
        <taxon>Pseudomonadota</taxon>
        <taxon>Alphaproteobacteria</taxon>
        <taxon>Rhodobacterales</taxon>
        <taxon>Paracoccaceae</taxon>
        <taxon>Cereibacter</taxon>
    </lineage>
</organism>
<dbReference type="Gene3D" id="2.60.40.1180">
    <property type="entry name" value="Golgi alpha-mannosidase II"/>
    <property type="match status" value="1"/>
</dbReference>
<feature type="region of interest" description="Disordered" evidence="7">
    <location>
        <begin position="318"/>
        <end position="343"/>
    </location>
</feature>
<dbReference type="AlphaFoldDB" id="A4WTG4"/>
<dbReference type="Gene3D" id="1.20.58.80">
    <property type="entry name" value="Phosphotransferase system, lactose/cellobiose-type IIA subunit"/>
    <property type="match status" value="1"/>
</dbReference>
<dbReference type="InterPro" id="IPR021828">
    <property type="entry name" value="GlgE_dom_N/S"/>
</dbReference>
<feature type="compositionally biased region" description="Basic and acidic residues" evidence="7">
    <location>
        <begin position="36"/>
        <end position="55"/>
    </location>
</feature>
<feature type="domain" description="Glycosyl hydrolase family 13 catalytic" evidence="8">
    <location>
        <begin position="272"/>
        <end position="610"/>
    </location>
</feature>
<dbReference type="PANTHER" id="PTHR47786:SF2">
    <property type="entry name" value="GLYCOSYL HYDROLASE FAMILY 13 CATALYTIC DOMAIN-CONTAINING PROTEIN"/>
    <property type="match status" value="1"/>
</dbReference>
<evidence type="ECO:0000256" key="1">
    <source>
        <dbReference type="ARBA" id="ARBA00011738"/>
    </source>
</evidence>
<comment type="catalytic activity">
    <reaction evidence="5 6">
        <text>alpha-maltose 1-phosphate + [(1-&gt;4)-alpha-D-glucosyl](n) = [(1-&gt;4)-alpha-D-glucosyl](n+2) + phosphate</text>
        <dbReference type="Rhea" id="RHEA:42692"/>
        <dbReference type="Rhea" id="RHEA-COMP:9584"/>
        <dbReference type="Rhea" id="RHEA-COMP:10183"/>
        <dbReference type="ChEBI" id="CHEBI:15444"/>
        <dbReference type="ChEBI" id="CHEBI:43474"/>
        <dbReference type="ChEBI" id="CHEBI:63576"/>
        <dbReference type="EC" id="2.4.99.16"/>
    </reaction>
</comment>
<feature type="active site" description="Proton donor" evidence="6">
    <location>
        <position position="480"/>
    </location>
</feature>
<keyword evidence="4 6" id="KW-0119">Carbohydrate metabolism</keyword>
<feature type="binding site" evidence="6">
    <location>
        <begin position="591"/>
        <end position="592"/>
    </location>
    <ligand>
        <name>alpha-maltose 1-phosphate</name>
        <dbReference type="ChEBI" id="CHEBI:63576"/>
    </ligand>
</feature>
<dbReference type="Pfam" id="PF11896">
    <property type="entry name" value="GlgE_dom_N_S"/>
    <property type="match status" value="1"/>
</dbReference>
<dbReference type="STRING" id="349102.Rsph17025_1785"/>
<evidence type="ECO:0000256" key="6">
    <source>
        <dbReference type="HAMAP-Rule" id="MF_02124"/>
    </source>
</evidence>
<dbReference type="InterPro" id="IPR006047">
    <property type="entry name" value="GH13_cat_dom"/>
</dbReference>
<dbReference type="PANTHER" id="PTHR47786">
    <property type="entry name" value="ALPHA-1,4-GLUCAN:MALTOSE-1-PHOSPHATE MALTOSYLTRANSFERASE"/>
    <property type="match status" value="1"/>
</dbReference>
<feature type="binding site" evidence="6">
    <location>
        <position position="380"/>
    </location>
    <ligand>
        <name>alpha-maltose 1-phosphate</name>
        <dbReference type="ChEBI" id="CHEBI:63576"/>
    </ligand>
</feature>
<dbReference type="KEGG" id="rsq:Rsph17025_1785"/>
<dbReference type="CDD" id="cd11344">
    <property type="entry name" value="AmyAc_GlgE_like"/>
    <property type="match status" value="1"/>
</dbReference>
<feature type="region of interest" description="Disordered" evidence="7">
    <location>
        <begin position="1"/>
        <end position="67"/>
    </location>
</feature>
<dbReference type="HOGENOM" id="CLU_015798_0_0_5"/>
<evidence type="ECO:0000256" key="5">
    <source>
        <dbReference type="ARBA" id="ARBA00048735"/>
    </source>
</evidence>
<keyword evidence="3 6" id="KW-0808">Transferase</keyword>
<dbReference type="GO" id="GO:0016758">
    <property type="term" value="F:hexosyltransferase activity"/>
    <property type="evidence" value="ECO:0007669"/>
    <property type="project" value="UniProtKB-UniRule"/>
</dbReference>
<dbReference type="Pfam" id="PF00128">
    <property type="entry name" value="Alpha-amylase"/>
    <property type="match status" value="1"/>
</dbReference>
<dbReference type="Pfam" id="PF21702">
    <property type="entry name" value="GLGE_C"/>
    <property type="match status" value="1"/>
</dbReference>
<evidence type="ECO:0000256" key="3">
    <source>
        <dbReference type="ARBA" id="ARBA00022679"/>
    </source>
</evidence>
<evidence type="ECO:0000259" key="8">
    <source>
        <dbReference type="SMART" id="SM00642"/>
    </source>
</evidence>
<evidence type="ECO:0000256" key="4">
    <source>
        <dbReference type="ARBA" id="ARBA00023277"/>
    </source>
</evidence>
<dbReference type="HAMAP" id="MF_02124">
    <property type="entry name" value="GlgE"/>
    <property type="match status" value="1"/>
</dbReference>
<feature type="binding site" evidence="6">
    <location>
        <position position="415"/>
    </location>
    <ligand>
        <name>alpha-maltose 1-phosphate</name>
        <dbReference type="ChEBI" id="CHEBI:63576"/>
    </ligand>
</feature>
<dbReference type="InterPro" id="IPR013780">
    <property type="entry name" value="Glyco_hydro_b"/>
</dbReference>
<feature type="binding site" evidence="6">
    <location>
        <position position="320"/>
    </location>
    <ligand>
        <name>alpha-maltose 1-phosphate</name>
        <dbReference type="ChEBI" id="CHEBI:63576"/>
    </ligand>
</feature>
<dbReference type="SMART" id="SM00642">
    <property type="entry name" value="Aamy"/>
    <property type="match status" value="1"/>
</dbReference>
<feature type="site" description="Transition state stabilizer" evidence="6">
    <location>
        <position position="538"/>
    </location>
</feature>
<dbReference type="Gene3D" id="2.60.40.10">
    <property type="entry name" value="Immunoglobulins"/>
    <property type="match status" value="1"/>
</dbReference>
<evidence type="ECO:0000256" key="2">
    <source>
        <dbReference type="ARBA" id="ARBA00022676"/>
    </source>
</evidence>
<gene>
    <name evidence="6" type="primary">glgE</name>
    <name evidence="9" type="ordered locus">Rsph17025_1785</name>
</gene>
<dbReference type="CAZy" id="GH13">
    <property type="family name" value="Glycoside Hydrolase Family 13"/>
</dbReference>
<sequence length="724" mass="82774">MRLLTPHTGREWGSGVTDRDGEGGRKRAARALRAPRGPEAEVKRPTVADAKEQRRAPVQRGSAAPSRAGADDRLMLLANARLAIEGVNLEIDGGRFPAKVVAGRPVAVEADIFCDGHDSIDAAVLHRRRGADDWAEVPMEFLANDRWRARVTFPENDAHELTFLAWRDLFTTWRKEVAKKLAAGQNIGLELEEGRQLLQAVEEGDPEDRALIDRTLAEDDEAEEQGHRFARLNAPEVAAAVRRSGPRTNLTCYKILPVFADREAAAFSAWYEMMPRSQSGDPERHGTFDDVIRKLAYVRDLGFDVLYFTPIHPIGRVNRKGRNNSLTPEPNDPGSPYAIGADEGGHDAIHPELGDFESFARLVEAARAHDLEIALDFAIQCAPDHPWIREHPEWFDWRPDGTIKFAENPPKKYEDIVNVHFYRGAIPDLWHALRDVVLFWVGKGVKIFRVDNPHTKPFPFWEWMIEEVRAEHPDVIFLAEAFTRPKVMKRLAKVGYSQSYSYFTWRNTKAELIEYLTELTTGECRHYMRPNFFANTPDINPVYLQHSGRPGFRVRLALAATLGGNYGIYNGYEICEATPVPGKEEYFNSEKYQLRAWDFDQPGHIQDDIRLMNHIRRTHPAMRDFTRLRFYDAHNDAVLAYGKSTEDRSDFLLFHVNLDPHHAQTFQFEVPLWEFGLPDDASVEVEDLLNGNRFTWHGKWQGLELDPQTRPYAIWRLYAPGMPR</sequence>
<dbReference type="eggNOG" id="COG0366">
    <property type="taxonomic scope" value="Bacteria"/>
</dbReference>
<protein>
    <recommendedName>
        <fullName evidence="6">Alpha-1,4-glucan:maltose-1-phosphate maltosyltransferase</fullName>
        <shortName evidence="6">GMPMT</shortName>
        <ecNumber evidence="6">2.4.99.16</ecNumber>
    </recommendedName>
    <alternativeName>
        <fullName evidence="6">(1-&gt;4)-alpha-D-glucan:maltose-1-phosphate alpha-D-maltosyltransferase</fullName>
    </alternativeName>
</protein>
<comment type="similarity">
    <text evidence="6">Belongs to the glycosyl hydrolase 13 family. GlgE subfamily.</text>
</comment>
<dbReference type="InterPro" id="IPR026585">
    <property type="entry name" value="GlgE"/>
</dbReference>
<evidence type="ECO:0000256" key="7">
    <source>
        <dbReference type="SAM" id="MobiDB-lite"/>
    </source>
</evidence>
<dbReference type="EMBL" id="CP000661">
    <property type="protein sequence ID" value="ABP70678.1"/>
    <property type="molecule type" value="Genomic_DNA"/>
</dbReference>